<dbReference type="PANTHER" id="PTHR37490">
    <property type="entry name" value="EXPRESSED PROTEIN"/>
    <property type="match status" value="1"/>
</dbReference>
<dbReference type="PANTHER" id="PTHR37490:SF1">
    <property type="entry name" value="GLYCOSYLTRANSFERASE 2-LIKE DOMAIN-CONTAINING PROTEIN"/>
    <property type="match status" value="1"/>
</dbReference>
<comment type="caution">
    <text evidence="1">The sequence shown here is derived from an EMBL/GenBank/DDBJ whole genome shotgun (WGS) entry which is preliminary data.</text>
</comment>
<accession>A0ABR4LW37</accession>
<dbReference type="GeneID" id="98145325"/>
<dbReference type="EMBL" id="JBFXLQ010000012">
    <property type="protein sequence ID" value="KAL2868758.1"/>
    <property type="molecule type" value="Genomic_DNA"/>
</dbReference>
<name>A0ABR4LW37_9EURO</name>
<protein>
    <submittedName>
        <fullName evidence="1">Uncharacterized protein</fullName>
    </submittedName>
</protein>
<dbReference type="RefSeq" id="XP_070887737.1">
    <property type="nucleotide sequence ID" value="XM_071030253.1"/>
</dbReference>
<gene>
    <name evidence="1" type="ORF">BJX67DRAFT_36521</name>
</gene>
<organism evidence="1 2">
    <name type="scientific">Aspergillus lucknowensis</name>
    <dbReference type="NCBI Taxonomy" id="176173"/>
    <lineage>
        <taxon>Eukaryota</taxon>
        <taxon>Fungi</taxon>
        <taxon>Dikarya</taxon>
        <taxon>Ascomycota</taxon>
        <taxon>Pezizomycotina</taxon>
        <taxon>Eurotiomycetes</taxon>
        <taxon>Eurotiomycetidae</taxon>
        <taxon>Eurotiales</taxon>
        <taxon>Aspergillaceae</taxon>
        <taxon>Aspergillus</taxon>
        <taxon>Aspergillus subgen. Nidulantes</taxon>
    </lineage>
</organism>
<dbReference type="InterPro" id="IPR021838">
    <property type="entry name" value="DUF3431"/>
</dbReference>
<dbReference type="Proteomes" id="UP001610432">
    <property type="component" value="Unassembled WGS sequence"/>
</dbReference>
<keyword evidence="2" id="KW-1185">Reference proteome</keyword>
<evidence type="ECO:0000313" key="1">
    <source>
        <dbReference type="EMBL" id="KAL2868758.1"/>
    </source>
</evidence>
<sequence length="253" mass="29452">MSLAKLPSWTPPPDLLGIVVARYNEPLDQWADLAPNVYLYAKYDTPQANDTVPHSSFRSYELLPNLGREGQTYCYHLYTNYDDLQPIMIFSQADPFDLIAPETNTTQQMVEQALAPPEPDFYPVTVFNYDLVHNLSDWEKINWTDPAEAYWITPSQLATLTYSPYPMSVFWRHLFHEEHPDVVTALHGGTFAVRREAILRHPRDFYKRCLDEFAYAGQNATNPEVGHFMERSWLAVWDRKFWLWNETNGSPRG</sequence>
<dbReference type="Pfam" id="PF11913">
    <property type="entry name" value="DUF3431"/>
    <property type="match status" value="1"/>
</dbReference>
<reference evidence="1 2" key="1">
    <citation type="submission" date="2024-07" db="EMBL/GenBank/DDBJ databases">
        <title>Section-level genome sequencing and comparative genomics of Aspergillus sections Usti and Cavernicolus.</title>
        <authorList>
            <consortium name="Lawrence Berkeley National Laboratory"/>
            <person name="Nybo J.L."/>
            <person name="Vesth T.C."/>
            <person name="Theobald S."/>
            <person name="Frisvad J.C."/>
            <person name="Larsen T.O."/>
            <person name="Kjaerboelling I."/>
            <person name="Rothschild-Mancinelli K."/>
            <person name="Lyhne E.K."/>
            <person name="Kogle M.E."/>
            <person name="Barry K."/>
            <person name="Clum A."/>
            <person name="Na H."/>
            <person name="Ledsgaard L."/>
            <person name="Lin J."/>
            <person name="Lipzen A."/>
            <person name="Kuo A."/>
            <person name="Riley R."/>
            <person name="Mondo S."/>
            <person name="Labutti K."/>
            <person name="Haridas S."/>
            <person name="Pangalinan J."/>
            <person name="Salamov A.A."/>
            <person name="Simmons B.A."/>
            <person name="Magnuson J.K."/>
            <person name="Chen J."/>
            <person name="Drula E."/>
            <person name="Henrissat B."/>
            <person name="Wiebenga A."/>
            <person name="Lubbers R.J."/>
            <person name="Gomes A.C."/>
            <person name="Macurrencykelacurrency M.R."/>
            <person name="Stajich J."/>
            <person name="Grigoriev I.V."/>
            <person name="Mortensen U.H."/>
            <person name="De Vries R.P."/>
            <person name="Baker S.E."/>
            <person name="Andersen M.R."/>
        </authorList>
    </citation>
    <scope>NUCLEOTIDE SEQUENCE [LARGE SCALE GENOMIC DNA]</scope>
    <source>
        <strain evidence="1 2">CBS 449.75</strain>
    </source>
</reference>
<evidence type="ECO:0000313" key="2">
    <source>
        <dbReference type="Proteomes" id="UP001610432"/>
    </source>
</evidence>
<proteinExistence type="predicted"/>